<reference evidence="1 2" key="1">
    <citation type="journal article" date="2010" name="Science">
        <title>Genomic comparison of the ants Camponotus floridanus and Harpegnathos saltator.</title>
        <authorList>
            <person name="Bonasio R."/>
            <person name="Zhang G."/>
            <person name="Ye C."/>
            <person name="Mutti N.S."/>
            <person name="Fang X."/>
            <person name="Qin N."/>
            <person name="Donahue G."/>
            <person name="Yang P."/>
            <person name="Li Q."/>
            <person name="Li C."/>
            <person name="Zhang P."/>
            <person name="Huang Z."/>
            <person name="Berger S.L."/>
            <person name="Reinberg D."/>
            <person name="Wang J."/>
            <person name="Liebig J."/>
        </authorList>
    </citation>
    <scope>NUCLEOTIDE SEQUENCE [LARGE SCALE GENOMIC DNA]</scope>
    <source>
        <strain evidence="2">C129</strain>
    </source>
</reference>
<accession>E2A4R7</accession>
<keyword evidence="2" id="KW-1185">Reference proteome</keyword>
<organism evidence="2">
    <name type="scientific">Camponotus floridanus</name>
    <name type="common">Florida carpenter ant</name>
    <dbReference type="NCBI Taxonomy" id="104421"/>
    <lineage>
        <taxon>Eukaryota</taxon>
        <taxon>Metazoa</taxon>
        <taxon>Ecdysozoa</taxon>
        <taxon>Arthropoda</taxon>
        <taxon>Hexapoda</taxon>
        <taxon>Insecta</taxon>
        <taxon>Pterygota</taxon>
        <taxon>Neoptera</taxon>
        <taxon>Endopterygota</taxon>
        <taxon>Hymenoptera</taxon>
        <taxon>Apocrita</taxon>
        <taxon>Aculeata</taxon>
        <taxon>Formicoidea</taxon>
        <taxon>Formicidae</taxon>
        <taxon>Formicinae</taxon>
        <taxon>Camponotus</taxon>
    </lineage>
</organism>
<dbReference type="AlphaFoldDB" id="E2A4R7"/>
<sequence>MIKMLDPTRLQQSCYKVQNDQLKRDIIQMISEKQDILKSNIHYDILALGEEELKKFQTEIEALTQSKLRNEFAEICCMLEAEKRFAIRCNADEIHGRYEEYFKSTQQELEEQLQIESADVNAKHKKELQKIAVKTRIDTTHDVLKKLRPQIYYIIKSLYDDLELSYHAQREKIIADFNKIMRYSNICFASFKKFSCIIIKCKLLNLTFLYTQRKQQHKLDMRIKDIEKKKMQELHIQHYELKIQNVMNIIYVLCMERLRSSFQMHAVHKHCEEKVKSLYELIAKQDDTIKTMKKRITKYHDKNIMLQEKIIAITKEYQKFINFAFDAMPEHADFLLPLDLFSINKKDSKREKR</sequence>
<proteinExistence type="predicted"/>
<evidence type="ECO:0000313" key="1">
    <source>
        <dbReference type="EMBL" id="EFN71601.1"/>
    </source>
</evidence>
<protein>
    <submittedName>
        <fullName evidence="1">Uncharacterized protein</fullName>
    </submittedName>
</protein>
<dbReference type="Proteomes" id="UP000000311">
    <property type="component" value="Unassembled WGS sequence"/>
</dbReference>
<name>E2A4R7_CAMFO</name>
<gene>
    <name evidence="1" type="ORF">EAG_14869</name>
</gene>
<dbReference type="OMA" id="MPEHADF"/>
<evidence type="ECO:0000313" key="2">
    <source>
        <dbReference type="Proteomes" id="UP000000311"/>
    </source>
</evidence>
<dbReference type="InParanoid" id="E2A4R7"/>
<dbReference type="OrthoDB" id="8196513at2759"/>
<dbReference type="EMBL" id="GL436716">
    <property type="protein sequence ID" value="EFN71601.1"/>
    <property type="molecule type" value="Genomic_DNA"/>
</dbReference>